<reference evidence="1 2" key="1">
    <citation type="submission" date="2008-10" db="EMBL/GenBank/DDBJ databases">
        <title>Draft genome sequence of Parabacteroides johnsonii (DSM 18315).</title>
        <authorList>
            <person name="Sudarsanam P."/>
            <person name="Ley R."/>
            <person name="Guruge J."/>
            <person name="Turnbaugh P.J."/>
            <person name="Mahowald M."/>
            <person name="Liep D."/>
            <person name="Gordon J."/>
        </authorList>
    </citation>
    <scope>NUCLEOTIDE SEQUENCE [LARGE SCALE GENOMIC DNA]</scope>
    <source>
        <strain evidence="1 2">DSM 18315</strain>
    </source>
</reference>
<protein>
    <submittedName>
        <fullName evidence="1">Uncharacterized protein</fullName>
    </submittedName>
</protein>
<dbReference type="EMBL" id="ABYH01000037">
    <property type="protein sequence ID" value="EEC98124.1"/>
    <property type="molecule type" value="Genomic_DNA"/>
</dbReference>
<dbReference type="Proteomes" id="UP000005510">
    <property type="component" value="Unassembled WGS sequence"/>
</dbReference>
<organism evidence="1 2">
    <name type="scientific">Parabacteroides johnsonii DSM 18315</name>
    <dbReference type="NCBI Taxonomy" id="537006"/>
    <lineage>
        <taxon>Bacteria</taxon>
        <taxon>Pseudomonadati</taxon>
        <taxon>Bacteroidota</taxon>
        <taxon>Bacteroidia</taxon>
        <taxon>Bacteroidales</taxon>
        <taxon>Tannerellaceae</taxon>
        <taxon>Parabacteroides</taxon>
    </lineage>
</organism>
<gene>
    <name evidence="1" type="ORF">PRABACTJOHN_00450</name>
</gene>
<evidence type="ECO:0000313" key="2">
    <source>
        <dbReference type="Proteomes" id="UP000005510"/>
    </source>
</evidence>
<name>B7B606_9BACT</name>
<dbReference type="HOGENOM" id="CLU_3028129_0_0_10"/>
<proteinExistence type="predicted"/>
<sequence length="55" mass="6865">MLVFCRLDASVICFRHCRVYIRRCQKYIRHCRKYTRQCRKQITLAQNRKNIMKKS</sequence>
<dbReference type="AlphaFoldDB" id="B7B606"/>
<reference evidence="1 2" key="2">
    <citation type="submission" date="2008-10" db="EMBL/GenBank/DDBJ databases">
        <authorList>
            <person name="Fulton L."/>
            <person name="Clifton S."/>
            <person name="Fulton B."/>
            <person name="Xu J."/>
            <person name="Minx P."/>
            <person name="Pepin K.H."/>
            <person name="Johnson M."/>
            <person name="Bhonagiri V."/>
            <person name="Nash W.E."/>
            <person name="Mardis E.R."/>
            <person name="Wilson R.K."/>
        </authorList>
    </citation>
    <scope>NUCLEOTIDE SEQUENCE [LARGE SCALE GENOMIC DNA]</scope>
    <source>
        <strain evidence="1 2">DSM 18315</strain>
    </source>
</reference>
<evidence type="ECO:0000313" key="1">
    <source>
        <dbReference type="EMBL" id="EEC98124.1"/>
    </source>
</evidence>
<comment type="caution">
    <text evidence="1">The sequence shown here is derived from an EMBL/GenBank/DDBJ whole genome shotgun (WGS) entry which is preliminary data.</text>
</comment>
<accession>B7B606</accession>